<name>J3M557_ORYBR</name>
<feature type="compositionally biased region" description="Low complexity" evidence="1">
    <location>
        <begin position="382"/>
        <end position="395"/>
    </location>
</feature>
<dbReference type="Proteomes" id="UP000006038">
    <property type="component" value="Chromosome 5"/>
</dbReference>
<evidence type="ECO:0000256" key="1">
    <source>
        <dbReference type="SAM" id="MobiDB-lite"/>
    </source>
</evidence>
<evidence type="ECO:0000259" key="2">
    <source>
        <dbReference type="Pfam" id="PF10536"/>
    </source>
</evidence>
<dbReference type="Pfam" id="PF10536">
    <property type="entry name" value="PMD"/>
    <property type="match status" value="1"/>
</dbReference>
<feature type="region of interest" description="Disordered" evidence="1">
    <location>
        <begin position="245"/>
        <end position="264"/>
    </location>
</feature>
<feature type="compositionally biased region" description="Polar residues" evidence="1">
    <location>
        <begin position="278"/>
        <end position="287"/>
    </location>
</feature>
<feature type="compositionally biased region" description="Acidic residues" evidence="1">
    <location>
        <begin position="345"/>
        <end position="358"/>
    </location>
</feature>
<dbReference type="GO" id="GO:0010073">
    <property type="term" value="P:meristem maintenance"/>
    <property type="evidence" value="ECO:0007669"/>
    <property type="project" value="InterPro"/>
</dbReference>
<dbReference type="Gramene" id="OB05G17310.1">
    <property type="protein sequence ID" value="OB05G17310.1"/>
    <property type="gene ID" value="OB05G17310"/>
</dbReference>
<dbReference type="EnsemblPlants" id="OB05G17310.1">
    <property type="protein sequence ID" value="OB05G17310.1"/>
    <property type="gene ID" value="OB05G17310"/>
</dbReference>
<dbReference type="PANTHER" id="PTHR46033">
    <property type="entry name" value="PROTEIN MAIN-LIKE 2"/>
    <property type="match status" value="1"/>
</dbReference>
<dbReference type="OMA" id="ITMSTND"/>
<organism evidence="3">
    <name type="scientific">Oryza brachyantha</name>
    <name type="common">malo sina</name>
    <dbReference type="NCBI Taxonomy" id="4533"/>
    <lineage>
        <taxon>Eukaryota</taxon>
        <taxon>Viridiplantae</taxon>
        <taxon>Streptophyta</taxon>
        <taxon>Embryophyta</taxon>
        <taxon>Tracheophyta</taxon>
        <taxon>Spermatophyta</taxon>
        <taxon>Magnoliopsida</taxon>
        <taxon>Liliopsida</taxon>
        <taxon>Poales</taxon>
        <taxon>Poaceae</taxon>
        <taxon>BOP clade</taxon>
        <taxon>Oryzoideae</taxon>
        <taxon>Oryzeae</taxon>
        <taxon>Oryzinae</taxon>
        <taxon>Oryza</taxon>
    </lineage>
</organism>
<evidence type="ECO:0000313" key="4">
    <source>
        <dbReference type="Proteomes" id="UP000006038"/>
    </source>
</evidence>
<dbReference type="InterPro" id="IPR019557">
    <property type="entry name" value="AminoTfrase-like_pln_mobile"/>
</dbReference>
<dbReference type="AlphaFoldDB" id="J3M557"/>
<sequence>MAQRPMPLYNAAALISLVDQWRPETHTFHLPSGELMVTLEDVRQRVVEYLSVEPPVAPDGQRLTKTSGVPLSWLRANFSQCPEGANEDIVGVNAEPVLYTFWSILFPDSGGDMASWMWLDEAVDRRNLACYHYTSEMDYLQPEHVVWLPYEAQEVVDLDINPTCQIEADLQWVDRQNDKVTDWAYYHQDRIAIWDKLKANGVPDHAQHNRPDFDAYLVWLERMYRLFLCSAWMLADIADDPEDVEEQNEYDTRTLVGSTVETGPVCDRMRASEDHEQSGSGAWNSSRVGRREQHPAQCTAESTITMSTNDAVKPPQRQGDEQGDDEEEADAKGEDYDEPNKEDKQDDNDDVDEGEHDDVELGRSQLEDALDPSQARSSSQAGPSSHGGPSRPRRR</sequence>
<feature type="domain" description="Aminotransferase-like plant mobile" evidence="2">
    <location>
        <begin position="10"/>
        <end position="42"/>
    </location>
</feature>
<evidence type="ECO:0000313" key="3">
    <source>
        <dbReference type="EnsemblPlants" id="OB05G17310.1"/>
    </source>
</evidence>
<keyword evidence="4" id="KW-1185">Reference proteome</keyword>
<dbReference type="InterPro" id="IPR044824">
    <property type="entry name" value="MAIN-like"/>
</dbReference>
<accession>J3M557</accession>
<dbReference type="PANTHER" id="PTHR46033:SF8">
    <property type="entry name" value="PROTEIN MAINTENANCE OF MERISTEMS-LIKE"/>
    <property type="match status" value="1"/>
</dbReference>
<reference evidence="3" key="2">
    <citation type="submission" date="2013-04" db="UniProtKB">
        <authorList>
            <consortium name="EnsemblPlants"/>
        </authorList>
    </citation>
    <scope>IDENTIFICATION</scope>
</reference>
<reference evidence="3" key="1">
    <citation type="journal article" date="2013" name="Nat. Commun.">
        <title>Whole-genome sequencing of Oryza brachyantha reveals mechanisms underlying Oryza genome evolution.</title>
        <authorList>
            <person name="Chen J."/>
            <person name="Huang Q."/>
            <person name="Gao D."/>
            <person name="Wang J."/>
            <person name="Lang Y."/>
            <person name="Liu T."/>
            <person name="Li B."/>
            <person name="Bai Z."/>
            <person name="Luis Goicoechea J."/>
            <person name="Liang C."/>
            <person name="Chen C."/>
            <person name="Zhang W."/>
            <person name="Sun S."/>
            <person name="Liao Y."/>
            <person name="Zhang X."/>
            <person name="Yang L."/>
            <person name="Song C."/>
            <person name="Wang M."/>
            <person name="Shi J."/>
            <person name="Liu G."/>
            <person name="Liu J."/>
            <person name="Zhou H."/>
            <person name="Zhou W."/>
            <person name="Yu Q."/>
            <person name="An N."/>
            <person name="Chen Y."/>
            <person name="Cai Q."/>
            <person name="Wang B."/>
            <person name="Liu B."/>
            <person name="Min J."/>
            <person name="Huang Y."/>
            <person name="Wu H."/>
            <person name="Li Z."/>
            <person name="Zhang Y."/>
            <person name="Yin Y."/>
            <person name="Song W."/>
            <person name="Jiang J."/>
            <person name="Jackson S.A."/>
            <person name="Wing R.A."/>
            <person name="Wang J."/>
            <person name="Chen M."/>
        </authorList>
    </citation>
    <scope>NUCLEOTIDE SEQUENCE [LARGE SCALE GENOMIC DNA]</scope>
    <source>
        <strain evidence="3">cv. IRGC 101232</strain>
    </source>
</reference>
<proteinExistence type="predicted"/>
<protein>
    <recommendedName>
        <fullName evidence="2">Aminotransferase-like plant mobile domain-containing protein</fullName>
    </recommendedName>
</protein>
<feature type="region of interest" description="Disordered" evidence="1">
    <location>
        <begin position="270"/>
        <end position="395"/>
    </location>
</feature>
<feature type="compositionally biased region" description="Polar residues" evidence="1">
    <location>
        <begin position="299"/>
        <end position="310"/>
    </location>
</feature>
<feature type="compositionally biased region" description="Basic and acidic residues" evidence="1">
    <location>
        <begin position="330"/>
        <end position="344"/>
    </location>
</feature>
<dbReference type="HOGENOM" id="CLU_699027_0_0_1"/>